<name>A0ABV5ZG50_9GAMM</name>
<keyword evidence="5" id="KW-0449">Lipoprotein</keyword>
<dbReference type="Proteomes" id="UP001589628">
    <property type="component" value="Unassembled WGS sequence"/>
</dbReference>
<evidence type="ECO:0000256" key="4">
    <source>
        <dbReference type="ARBA" id="ARBA00023237"/>
    </source>
</evidence>
<dbReference type="RefSeq" id="WP_027314254.1">
    <property type="nucleotide sequence ID" value="NZ_JAUESS010000004.1"/>
</dbReference>
<dbReference type="Gene3D" id="3.30.160.150">
    <property type="entry name" value="Lipoprotein like domain"/>
    <property type="match status" value="1"/>
</dbReference>
<gene>
    <name evidence="6" type="ORF">ACFFLH_12070</name>
</gene>
<keyword evidence="3" id="KW-0564">Palmitate</keyword>
<accession>A0ABV5ZG50</accession>
<dbReference type="PANTHER" id="PTHR38098:SF1">
    <property type="entry name" value="LPS-ASSEMBLY LIPOPROTEIN LPTE"/>
    <property type="match status" value="1"/>
</dbReference>
<comment type="caution">
    <text evidence="6">The sequence shown here is derived from an EMBL/GenBank/DDBJ whole genome shotgun (WGS) entry which is preliminary data.</text>
</comment>
<proteinExistence type="predicted"/>
<evidence type="ECO:0000256" key="5">
    <source>
        <dbReference type="ARBA" id="ARBA00023288"/>
    </source>
</evidence>
<dbReference type="PANTHER" id="PTHR38098">
    <property type="entry name" value="LPS-ASSEMBLY LIPOPROTEIN LPTE"/>
    <property type="match status" value="1"/>
</dbReference>
<keyword evidence="1" id="KW-0732">Signal</keyword>
<keyword evidence="2" id="KW-0472">Membrane</keyword>
<keyword evidence="4" id="KW-0998">Cell outer membrane</keyword>
<evidence type="ECO:0000313" key="6">
    <source>
        <dbReference type="EMBL" id="MFB9887146.1"/>
    </source>
</evidence>
<evidence type="ECO:0000313" key="7">
    <source>
        <dbReference type="Proteomes" id="UP001589628"/>
    </source>
</evidence>
<evidence type="ECO:0008006" key="8">
    <source>
        <dbReference type="Google" id="ProtNLM"/>
    </source>
</evidence>
<sequence length="154" mass="17236">MRILVWALALVLAGCGFQLRGYQSGGEGGLPIATSDSALQDRLTAVLSQMGINTEQGSGDYVQVLLLDERQDRSLIDSRGNATENLLVTRISYRMVRPGAEFPEVPKHLQVERTYRVDENAQLASDTQAGQIREEMLRELLIQLQARFEAFKRQ</sequence>
<dbReference type="EMBL" id="JBHLZN010000004">
    <property type="protein sequence ID" value="MFB9887146.1"/>
    <property type="molecule type" value="Genomic_DNA"/>
</dbReference>
<evidence type="ECO:0000256" key="2">
    <source>
        <dbReference type="ARBA" id="ARBA00023136"/>
    </source>
</evidence>
<dbReference type="PROSITE" id="PS51257">
    <property type="entry name" value="PROKAR_LIPOPROTEIN"/>
    <property type="match status" value="1"/>
</dbReference>
<evidence type="ECO:0000256" key="1">
    <source>
        <dbReference type="ARBA" id="ARBA00022729"/>
    </source>
</evidence>
<reference evidence="6 7" key="1">
    <citation type="submission" date="2024-09" db="EMBL/GenBank/DDBJ databases">
        <authorList>
            <person name="Sun Q."/>
            <person name="Mori K."/>
        </authorList>
    </citation>
    <scope>NUCLEOTIDE SEQUENCE [LARGE SCALE GENOMIC DNA]</scope>
    <source>
        <strain evidence="6 7">ATCC 51285</strain>
    </source>
</reference>
<protein>
    <recommendedName>
        <fullName evidence="8">LPS-assembly lipoprotein LptE</fullName>
    </recommendedName>
</protein>
<keyword evidence="7" id="KW-1185">Reference proteome</keyword>
<evidence type="ECO:0000256" key="3">
    <source>
        <dbReference type="ARBA" id="ARBA00023139"/>
    </source>
</evidence>
<organism evidence="6 7">
    <name type="scientific">Balneatrix alpica</name>
    <dbReference type="NCBI Taxonomy" id="75684"/>
    <lineage>
        <taxon>Bacteria</taxon>
        <taxon>Pseudomonadati</taxon>
        <taxon>Pseudomonadota</taxon>
        <taxon>Gammaproteobacteria</taxon>
        <taxon>Oceanospirillales</taxon>
        <taxon>Balneatrichaceae</taxon>
        <taxon>Balneatrix</taxon>
    </lineage>
</organism>
<dbReference type="InterPro" id="IPR007485">
    <property type="entry name" value="LPS_assembly_LptE"/>
</dbReference>